<dbReference type="SUPFAM" id="SSF51215">
    <property type="entry name" value="Regulatory protein AraC"/>
    <property type="match status" value="1"/>
</dbReference>
<evidence type="ECO:0000259" key="5">
    <source>
        <dbReference type="PROSITE" id="PS01124"/>
    </source>
</evidence>
<dbReference type="PROSITE" id="PS00041">
    <property type="entry name" value="HTH_ARAC_FAMILY_1"/>
    <property type="match status" value="1"/>
</dbReference>
<dbReference type="SUPFAM" id="SSF46689">
    <property type="entry name" value="Homeodomain-like"/>
    <property type="match status" value="2"/>
</dbReference>
<dbReference type="InterPro" id="IPR018060">
    <property type="entry name" value="HTH_AraC"/>
</dbReference>
<keyword evidence="3" id="KW-0010">Activator</keyword>
<sequence length="268" mass="31599">MAKVAFYRDETLPFLEGKRCHKSDLAYQKHFHEEYSIGLIDEGETKAWCEGALWQVEAGRMISFPPHMLHACQPAEDMRWRYKMLFIQPEWFTYLDMPDIHKLNIPFLLEHDKNTVCRNLLNHTMRALSEKESSLEIETSLIELVQALVDKHEADVNHSPNHRWDKKYVNLIRAYIHEHYTDSITLDMLENEAGISRYHLIRMFKRSMHLPPHAYQNLLRINHAKKELKHRRSIADIAIDSGYYDQSHFSKAFARIVGTTPHAYIISS</sequence>
<dbReference type="InterPro" id="IPR003313">
    <property type="entry name" value="AraC-bd"/>
</dbReference>
<keyword evidence="1" id="KW-0805">Transcription regulation</keyword>
<evidence type="ECO:0000313" key="7">
    <source>
        <dbReference type="Proteomes" id="UP000193834"/>
    </source>
</evidence>
<evidence type="ECO:0000256" key="2">
    <source>
        <dbReference type="ARBA" id="ARBA00023125"/>
    </source>
</evidence>
<name>A0A1X7J540_9BACL</name>
<dbReference type="Proteomes" id="UP000193834">
    <property type="component" value="Unassembled WGS sequence"/>
</dbReference>
<evidence type="ECO:0000256" key="1">
    <source>
        <dbReference type="ARBA" id="ARBA00023015"/>
    </source>
</evidence>
<keyword evidence="4" id="KW-0804">Transcription</keyword>
<dbReference type="InterPro" id="IPR050204">
    <property type="entry name" value="AraC_XylS_family_regulators"/>
</dbReference>
<dbReference type="RefSeq" id="WP_085493388.1">
    <property type="nucleotide sequence ID" value="NZ_FXAZ01000001.1"/>
</dbReference>
<dbReference type="PROSITE" id="PS01124">
    <property type="entry name" value="HTH_ARAC_FAMILY_2"/>
    <property type="match status" value="1"/>
</dbReference>
<dbReference type="Gene3D" id="1.10.10.60">
    <property type="entry name" value="Homeodomain-like"/>
    <property type="match status" value="2"/>
</dbReference>
<accession>A0A1X7J540</accession>
<reference evidence="6 7" key="1">
    <citation type="submission" date="2017-04" db="EMBL/GenBank/DDBJ databases">
        <authorList>
            <person name="Afonso C.L."/>
            <person name="Miller P.J."/>
            <person name="Scott M.A."/>
            <person name="Spackman E."/>
            <person name="Goraichik I."/>
            <person name="Dimitrov K.M."/>
            <person name="Suarez D.L."/>
            <person name="Swayne D.E."/>
        </authorList>
    </citation>
    <scope>NUCLEOTIDE SEQUENCE [LARGE SCALE GENOMIC DNA]</scope>
    <source>
        <strain evidence="6 7">11</strain>
    </source>
</reference>
<keyword evidence="2" id="KW-0238">DNA-binding</keyword>
<evidence type="ECO:0000256" key="3">
    <source>
        <dbReference type="ARBA" id="ARBA00023159"/>
    </source>
</evidence>
<dbReference type="InterPro" id="IPR009057">
    <property type="entry name" value="Homeodomain-like_sf"/>
</dbReference>
<dbReference type="STRING" id="1852522.SAMN06295960_1219"/>
<dbReference type="PANTHER" id="PTHR46796:SF2">
    <property type="entry name" value="TRANSCRIPTIONAL REGULATORY PROTEIN"/>
    <property type="match status" value="1"/>
</dbReference>
<dbReference type="Gene3D" id="2.60.120.280">
    <property type="entry name" value="Regulatory protein AraC"/>
    <property type="match status" value="1"/>
</dbReference>
<gene>
    <name evidence="6" type="ORF">SAMN06295960_1219</name>
</gene>
<dbReference type="AlphaFoldDB" id="A0A1X7J540"/>
<proteinExistence type="predicted"/>
<dbReference type="InterPro" id="IPR037923">
    <property type="entry name" value="HTH-like"/>
</dbReference>
<protein>
    <submittedName>
        <fullName evidence="6">Transcriptional regulator, AraC family</fullName>
    </submittedName>
</protein>
<dbReference type="GO" id="GO:0043565">
    <property type="term" value="F:sequence-specific DNA binding"/>
    <property type="evidence" value="ECO:0007669"/>
    <property type="project" value="InterPro"/>
</dbReference>
<dbReference type="SMART" id="SM00342">
    <property type="entry name" value="HTH_ARAC"/>
    <property type="match status" value="1"/>
</dbReference>
<evidence type="ECO:0000313" key="6">
    <source>
        <dbReference type="EMBL" id="SMG22746.1"/>
    </source>
</evidence>
<dbReference type="Pfam" id="PF12833">
    <property type="entry name" value="HTH_18"/>
    <property type="match status" value="1"/>
</dbReference>
<keyword evidence="7" id="KW-1185">Reference proteome</keyword>
<dbReference type="GO" id="GO:0003700">
    <property type="term" value="F:DNA-binding transcription factor activity"/>
    <property type="evidence" value="ECO:0007669"/>
    <property type="project" value="InterPro"/>
</dbReference>
<feature type="domain" description="HTH araC/xylS-type" evidence="5">
    <location>
        <begin position="170"/>
        <end position="267"/>
    </location>
</feature>
<dbReference type="Pfam" id="PF02311">
    <property type="entry name" value="AraC_binding"/>
    <property type="match status" value="1"/>
</dbReference>
<dbReference type="EMBL" id="FXAZ01000001">
    <property type="protein sequence ID" value="SMG22746.1"/>
    <property type="molecule type" value="Genomic_DNA"/>
</dbReference>
<dbReference type="InterPro" id="IPR018062">
    <property type="entry name" value="HTH_AraC-typ_CS"/>
</dbReference>
<organism evidence="6 7">
    <name type="scientific">Paenibacillus aquistagni</name>
    <dbReference type="NCBI Taxonomy" id="1852522"/>
    <lineage>
        <taxon>Bacteria</taxon>
        <taxon>Bacillati</taxon>
        <taxon>Bacillota</taxon>
        <taxon>Bacilli</taxon>
        <taxon>Bacillales</taxon>
        <taxon>Paenibacillaceae</taxon>
        <taxon>Paenibacillus</taxon>
    </lineage>
</organism>
<dbReference type="PANTHER" id="PTHR46796">
    <property type="entry name" value="HTH-TYPE TRANSCRIPTIONAL ACTIVATOR RHAS-RELATED"/>
    <property type="match status" value="1"/>
</dbReference>
<dbReference type="OrthoDB" id="183331at2"/>
<evidence type="ECO:0000256" key="4">
    <source>
        <dbReference type="ARBA" id="ARBA00023163"/>
    </source>
</evidence>